<dbReference type="InterPro" id="IPR050563">
    <property type="entry name" value="4-hydroxybenzoyl-CoA_TE"/>
</dbReference>
<dbReference type="EMBL" id="JBHSOZ010000003">
    <property type="protein sequence ID" value="MFC5711877.1"/>
    <property type="molecule type" value="Genomic_DNA"/>
</dbReference>
<evidence type="ECO:0000313" key="3">
    <source>
        <dbReference type="EMBL" id="MFC5711877.1"/>
    </source>
</evidence>
<dbReference type="GO" id="GO:0016787">
    <property type="term" value="F:hydrolase activity"/>
    <property type="evidence" value="ECO:0007669"/>
    <property type="project" value="UniProtKB-KW"/>
</dbReference>
<dbReference type="PANTHER" id="PTHR31793:SF27">
    <property type="entry name" value="NOVEL THIOESTERASE SUPERFAMILY DOMAIN AND SAPOSIN A-TYPE DOMAIN CONTAINING PROTEIN (0610012H03RIK)"/>
    <property type="match status" value="1"/>
</dbReference>
<keyword evidence="2 3" id="KW-0378">Hydrolase</keyword>
<dbReference type="Pfam" id="PF13279">
    <property type="entry name" value="4HBT_2"/>
    <property type="match status" value="1"/>
</dbReference>
<dbReference type="NCBIfam" id="TIGR00051">
    <property type="entry name" value="YbgC/FadM family acyl-CoA thioesterase"/>
    <property type="match status" value="1"/>
</dbReference>
<evidence type="ECO:0000256" key="1">
    <source>
        <dbReference type="ARBA" id="ARBA00005953"/>
    </source>
</evidence>
<dbReference type="EC" id="3.1.2.-" evidence="3"/>
<dbReference type="RefSeq" id="WP_385938743.1">
    <property type="nucleotide sequence ID" value="NZ_JBHSOZ010000003.1"/>
</dbReference>
<comment type="similarity">
    <text evidence="1">Belongs to the 4-hydroxybenzoyl-CoA thioesterase family.</text>
</comment>
<comment type="caution">
    <text evidence="3">The sequence shown here is derived from an EMBL/GenBank/DDBJ whole genome shotgun (WGS) entry which is preliminary data.</text>
</comment>
<dbReference type="PIRSF" id="PIRSF003230">
    <property type="entry name" value="YbgC"/>
    <property type="match status" value="1"/>
</dbReference>
<dbReference type="PANTHER" id="PTHR31793">
    <property type="entry name" value="4-HYDROXYBENZOYL-COA THIOESTERASE FAMILY MEMBER"/>
    <property type="match status" value="1"/>
</dbReference>
<protein>
    <submittedName>
        <fullName evidence="3">Acyl-CoA thioesterase</fullName>
        <ecNumber evidence="3">3.1.2.-</ecNumber>
    </submittedName>
</protein>
<evidence type="ECO:0000313" key="4">
    <source>
        <dbReference type="Proteomes" id="UP001596142"/>
    </source>
</evidence>
<sequence length="143" mass="16521">MKAAANIEVRYAETDQMGIVHHSNYLVWCELARTKLINELGFNYKELEEQGILSPVTNVNLDYKAPSTYGDVITAETWIEAYDGLRVTYGYNIINQKGILCVKGTTTHVCIRKNTFRPISIKKHLPDWHEKYEMIKKQVKENV</sequence>
<dbReference type="Proteomes" id="UP001596142">
    <property type="component" value="Unassembled WGS sequence"/>
</dbReference>
<keyword evidence="4" id="KW-1185">Reference proteome</keyword>
<dbReference type="SUPFAM" id="SSF54637">
    <property type="entry name" value="Thioesterase/thiol ester dehydrase-isomerase"/>
    <property type="match status" value="1"/>
</dbReference>
<accession>A0ABW0YMA0</accession>
<reference evidence="4" key="1">
    <citation type="journal article" date="2019" name="Int. J. Syst. Evol. Microbiol.">
        <title>The Global Catalogue of Microorganisms (GCM) 10K type strain sequencing project: providing services to taxonomists for standard genome sequencing and annotation.</title>
        <authorList>
            <consortium name="The Broad Institute Genomics Platform"/>
            <consortium name="The Broad Institute Genome Sequencing Center for Infectious Disease"/>
            <person name="Wu L."/>
            <person name="Ma J."/>
        </authorList>
    </citation>
    <scope>NUCLEOTIDE SEQUENCE [LARGE SCALE GENOMIC DNA]</scope>
    <source>
        <strain evidence="4">CECT 7184</strain>
    </source>
</reference>
<organism evidence="3 4">
    <name type="scientific">Thalassorhabdus alkalitolerans</name>
    <dbReference type="NCBI Taxonomy" id="2282697"/>
    <lineage>
        <taxon>Bacteria</taxon>
        <taxon>Bacillati</taxon>
        <taxon>Bacillota</taxon>
        <taxon>Bacilli</taxon>
        <taxon>Bacillales</taxon>
        <taxon>Bacillaceae</taxon>
        <taxon>Thalassorhabdus</taxon>
    </lineage>
</organism>
<dbReference type="InterPro" id="IPR006684">
    <property type="entry name" value="YbgC/YbaW"/>
</dbReference>
<dbReference type="Gene3D" id="3.10.129.10">
    <property type="entry name" value="Hotdog Thioesterase"/>
    <property type="match status" value="1"/>
</dbReference>
<evidence type="ECO:0000256" key="2">
    <source>
        <dbReference type="ARBA" id="ARBA00022801"/>
    </source>
</evidence>
<proteinExistence type="inferred from homology"/>
<name>A0ABW0YMA0_9BACI</name>
<gene>
    <name evidence="3" type="ORF">ACFPU1_03705</name>
</gene>
<dbReference type="CDD" id="cd00586">
    <property type="entry name" value="4HBT"/>
    <property type="match status" value="1"/>
</dbReference>
<dbReference type="InterPro" id="IPR029069">
    <property type="entry name" value="HotDog_dom_sf"/>
</dbReference>